<name>A0A0M0G1Q6_SPOGL</name>
<dbReference type="PATRIC" id="fig|1459.3.peg.6077"/>
<gene>
    <name evidence="1" type="ORF">AF332_27565</name>
</gene>
<dbReference type="InterPro" id="IPR009061">
    <property type="entry name" value="DNA-bd_dom_put_sf"/>
</dbReference>
<dbReference type="EMBL" id="LGUF01000010">
    <property type="protein sequence ID" value="KON83512.1"/>
    <property type="molecule type" value="Genomic_DNA"/>
</dbReference>
<dbReference type="Gene3D" id="1.10.1660.10">
    <property type="match status" value="1"/>
</dbReference>
<dbReference type="AlphaFoldDB" id="A0A0M0G1Q6"/>
<reference evidence="2" key="1">
    <citation type="submission" date="2015-07" db="EMBL/GenBank/DDBJ databases">
        <title>Fjat-10036 dsm4.</title>
        <authorList>
            <person name="Liu B."/>
            <person name="Wang J."/>
            <person name="Zhu Y."/>
            <person name="Liu G."/>
            <person name="Chen Q."/>
            <person name="Chen Z."/>
            <person name="Lan J."/>
            <person name="Che J."/>
            <person name="Ge C."/>
            <person name="Shi H."/>
            <person name="Pan Z."/>
            <person name="Liu X."/>
        </authorList>
    </citation>
    <scope>NUCLEOTIDE SEQUENCE [LARGE SCALE GENOMIC DNA]</scope>
    <source>
        <strain evidence="2">DSM 4</strain>
    </source>
</reference>
<organism evidence="1 2">
    <name type="scientific">Sporosarcina globispora</name>
    <name type="common">Bacillus globisporus</name>
    <dbReference type="NCBI Taxonomy" id="1459"/>
    <lineage>
        <taxon>Bacteria</taxon>
        <taxon>Bacillati</taxon>
        <taxon>Bacillota</taxon>
        <taxon>Bacilli</taxon>
        <taxon>Bacillales</taxon>
        <taxon>Caryophanaceae</taxon>
        <taxon>Sporosarcina</taxon>
    </lineage>
</organism>
<comment type="caution">
    <text evidence="1">The sequence shown here is derived from an EMBL/GenBank/DDBJ whole genome shotgun (WGS) entry which is preliminary data.</text>
</comment>
<dbReference type="SUPFAM" id="SSF46955">
    <property type="entry name" value="Putative DNA-binding domain"/>
    <property type="match status" value="1"/>
</dbReference>
<evidence type="ECO:0000313" key="2">
    <source>
        <dbReference type="Proteomes" id="UP000037109"/>
    </source>
</evidence>
<accession>A0A0M0G1Q6</accession>
<keyword evidence="2" id="KW-1185">Reference proteome</keyword>
<sequence length="221" mass="26317">MVEVKNMESFWRISDFAKEVGKHPNTVDGWFKQLEEKHIHYVNRTENGEKLYDDLDLSIAQFINQQRANKWALDAIFDSLSHKFDLRSAPDEETSMSTTYGTLGVDLEQFKVEILAAAKEIAASHIKEVKQQYEAIIDKLPEPKSKEEERSERMESIIIRRRVETTLREEAVKSWNQKPEEERVKRVGFFRKEEDWGKREEFINQYINERFEDRIKKVFQL</sequence>
<evidence type="ECO:0008006" key="3">
    <source>
        <dbReference type="Google" id="ProtNLM"/>
    </source>
</evidence>
<protein>
    <recommendedName>
        <fullName evidence="3">MerR family transcriptional regulator</fullName>
    </recommendedName>
</protein>
<proteinExistence type="predicted"/>
<dbReference type="Proteomes" id="UP000037109">
    <property type="component" value="Unassembled WGS sequence"/>
</dbReference>
<evidence type="ECO:0000313" key="1">
    <source>
        <dbReference type="EMBL" id="KON83512.1"/>
    </source>
</evidence>
<dbReference type="STRING" id="1459.AF332_27565"/>